<evidence type="ECO:0000256" key="3">
    <source>
        <dbReference type="ARBA" id="ARBA00022475"/>
    </source>
</evidence>
<dbReference type="AlphaFoldDB" id="A0A9Q0MZN9"/>
<evidence type="ECO:0000256" key="9">
    <source>
        <dbReference type="ARBA" id="ARBA00023207"/>
    </source>
</evidence>
<dbReference type="GO" id="GO:0009966">
    <property type="term" value="P:regulation of signal transduction"/>
    <property type="evidence" value="ECO:0007669"/>
    <property type="project" value="InterPro"/>
</dbReference>
<evidence type="ECO:0000256" key="8">
    <source>
        <dbReference type="ARBA" id="ARBA00023180"/>
    </source>
</evidence>
<dbReference type="InterPro" id="IPR001863">
    <property type="entry name" value="Glypican"/>
</dbReference>
<keyword evidence="8" id="KW-0325">Glycoprotein</keyword>
<dbReference type="Pfam" id="PF01153">
    <property type="entry name" value="Glypican"/>
    <property type="match status" value="1"/>
</dbReference>
<dbReference type="EMBL" id="WJQU01000002">
    <property type="protein sequence ID" value="KAJ6640526.1"/>
    <property type="molecule type" value="Genomic_DNA"/>
</dbReference>
<organism evidence="11 12">
    <name type="scientific">Pseudolycoriella hygida</name>
    <dbReference type="NCBI Taxonomy" id="35572"/>
    <lineage>
        <taxon>Eukaryota</taxon>
        <taxon>Metazoa</taxon>
        <taxon>Ecdysozoa</taxon>
        <taxon>Arthropoda</taxon>
        <taxon>Hexapoda</taxon>
        <taxon>Insecta</taxon>
        <taxon>Pterygota</taxon>
        <taxon>Neoptera</taxon>
        <taxon>Endopterygota</taxon>
        <taxon>Diptera</taxon>
        <taxon>Nematocera</taxon>
        <taxon>Sciaroidea</taxon>
        <taxon>Sciaridae</taxon>
        <taxon>Pseudolycoriella</taxon>
    </lineage>
</organism>
<dbReference type="GO" id="GO:0098552">
    <property type="term" value="C:side of membrane"/>
    <property type="evidence" value="ECO:0007669"/>
    <property type="project" value="UniProtKB-KW"/>
</dbReference>
<evidence type="ECO:0000256" key="5">
    <source>
        <dbReference type="ARBA" id="ARBA00022729"/>
    </source>
</evidence>
<dbReference type="GO" id="GO:0005886">
    <property type="term" value="C:plasma membrane"/>
    <property type="evidence" value="ECO:0007669"/>
    <property type="project" value="UniProtKB-SubCell"/>
</dbReference>
<evidence type="ECO:0000256" key="10">
    <source>
        <dbReference type="ARBA" id="ARBA00023288"/>
    </source>
</evidence>
<evidence type="ECO:0000256" key="6">
    <source>
        <dbReference type="ARBA" id="ARBA00022974"/>
    </source>
</evidence>
<keyword evidence="5" id="KW-0732">Signal</keyword>
<keyword evidence="6" id="KW-0654">Proteoglycan</keyword>
<reference evidence="11" key="1">
    <citation type="submission" date="2022-07" db="EMBL/GenBank/DDBJ databases">
        <authorList>
            <person name="Trinca V."/>
            <person name="Uliana J.V.C."/>
            <person name="Torres T.T."/>
            <person name="Ward R.J."/>
            <person name="Monesi N."/>
        </authorList>
    </citation>
    <scope>NUCLEOTIDE SEQUENCE</scope>
    <source>
        <strain evidence="11">HSMRA1968</strain>
        <tissue evidence="11">Whole embryos</tissue>
    </source>
</reference>
<protein>
    <submittedName>
        <fullName evidence="11">Division abnormally delayed protein</fullName>
    </submittedName>
</protein>
<keyword evidence="4" id="KW-0336">GPI-anchor</keyword>
<keyword evidence="12" id="KW-1185">Reference proteome</keyword>
<accession>A0A9Q0MZN9</accession>
<name>A0A9Q0MZN9_9DIPT</name>
<sequence length="68" mass="8013">MKRTLCSGHCCENDIEEELSIKSTNNFYRMLRHHTRSLRNTLESTARTFRGTLRTVQLIATLLLKFKQ</sequence>
<comment type="caution">
    <text evidence="11">The sequence shown here is derived from an EMBL/GenBank/DDBJ whole genome shotgun (WGS) entry which is preliminary data.</text>
</comment>
<evidence type="ECO:0000256" key="7">
    <source>
        <dbReference type="ARBA" id="ARBA00023136"/>
    </source>
</evidence>
<evidence type="ECO:0000256" key="2">
    <source>
        <dbReference type="ARBA" id="ARBA00010260"/>
    </source>
</evidence>
<comment type="subcellular location">
    <subcellularLocation>
        <location evidence="1">Cell membrane</location>
        <topology evidence="1">Lipid-anchor</topology>
        <topology evidence="1">GPI-anchor</topology>
    </subcellularLocation>
</comment>
<keyword evidence="7" id="KW-0472">Membrane</keyword>
<evidence type="ECO:0000256" key="4">
    <source>
        <dbReference type="ARBA" id="ARBA00022622"/>
    </source>
</evidence>
<keyword evidence="10" id="KW-0449">Lipoprotein</keyword>
<evidence type="ECO:0000313" key="12">
    <source>
        <dbReference type="Proteomes" id="UP001151699"/>
    </source>
</evidence>
<gene>
    <name evidence="11" type="primary">dally_2</name>
    <name evidence="11" type="ORF">Bhyg_05455</name>
</gene>
<comment type="similarity">
    <text evidence="2">Belongs to the glypican family.</text>
</comment>
<evidence type="ECO:0000313" key="11">
    <source>
        <dbReference type="EMBL" id="KAJ6640526.1"/>
    </source>
</evidence>
<keyword evidence="3" id="KW-1003">Cell membrane</keyword>
<proteinExistence type="inferred from homology"/>
<keyword evidence="9" id="KW-0357">Heparan sulfate</keyword>
<evidence type="ECO:0000256" key="1">
    <source>
        <dbReference type="ARBA" id="ARBA00004609"/>
    </source>
</evidence>
<dbReference type="Proteomes" id="UP001151699">
    <property type="component" value="Chromosome B"/>
</dbReference>